<keyword evidence="8" id="KW-1185">Reference proteome</keyword>
<dbReference type="RefSeq" id="WP_282011473.1">
    <property type="nucleotide sequence ID" value="NZ_OX336137.1"/>
</dbReference>
<evidence type="ECO:0000256" key="3">
    <source>
        <dbReference type="ARBA" id="ARBA00022840"/>
    </source>
</evidence>
<dbReference type="NCBIfam" id="NF010068">
    <property type="entry name" value="PRK13548.1"/>
    <property type="match status" value="1"/>
</dbReference>
<organism evidence="7 8">
    <name type="scientific">Nitrospina watsonii</name>
    <dbReference type="NCBI Taxonomy" id="1323948"/>
    <lineage>
        <taxon>Bacteria</taxon>
        <taxon>Pseudomonadati</taxon>
        <taxon>Nitrospinota/Tectimicrobiota group</taxon>
        <taxon>Nitrospinota</taxon>
        <taxon>Nitrospinia</taxon>
        <taxon>Nitrospinales</taxon>
        <taxon>Nitrospinaceae</taxon>
        <taxon>Nitrospina</taxon>
    </lineage>
</organism>
<dbReference type="SUPFAM" id="SSF52540">
    <property type="entry name" value="P-loop containing nucleoside triphosphate hydrolases"/>
    <property type="match status" value="1"/>
</dbReference>
<evidence type="ECO:0000256" key="5">
    <source>
        <dbReference type="ARBA" id="ARBA00037066"/>
    </source>
</evidence>
<dbReference type="PROSITE" id="PS00211">
    <property type="entry name" value="ABC_TRANSPORTER_1"/>
    <property type="match status" value="1"/>
</dbReference>
<protein>
    <submittedName>
        <fullName evidence="7">Vitamin B12 import system, ATPase component BtuD</fullName>
    </submittedName>
</protein>
<evidence type="ECO:0000256" key="2">
    <source>
        <dbReference type="ARBA" id="ARBA00022741"/>
    </source>
</evidence>
<evidence type="ECO:0000256" key="4">
    <source>
        <dbReference type="ARBA" id="ARBA00022967"/>
    </source>
</evidence>
<dbReference type="PANTHER" id="PTHR42794:SF1">
    <property type="entry name" value="HEMIN IMPORT ATP-BINDING PROTEIN HMUV"/>
    <property type="match status" value="1"/>
</dbReference>
<keyword evidence="2" id="KW-0547">Nucleotide-binding</keyword>
<evidence type="ECO:0000313" key="7">
    <source>
        <dbReference type="EMBL" id="CAI2718581.1"/>
    </source>
</evidence>
<gene>
    <name evidence="7" type="ORF">NSPWAT_1722</name>
</gene>
<dbReference type="Pfam" id="PF00005">
    <property type="entry name" value="ABC_tran"/>
    <property type="match status" value="1"/>
</dbReference>
<dbReference type="InterPro" id="IPR003593">
    <property type="entry name" value="AAA+_ATPase"/>
</dbReference>
<evidence type="ECO:0000259" key="6">
    <source>
        <dbReference type="PROSITE" id="PS50893"/>
    </source>
</evidence>
<dbReference type="InterPro" id="IPR003439">
    <property type="entry name" value="ABC_transporter-like_ATP-bd"/>
</dbReference>
<dbReference type="InterPro" id="IPR027417">
    <property type="entry name" value="P-loop_NTPase"/>
</dbReference>
<evidence type="ECO:0000313" key="8">
    <source>
        <dbReference type="Proteomes" id="UP001157733"/>
    </source>
</evidence>
<keyword evidence="3" id="KW-0067">ATP-binding</keyword>
<name>A0ABN8W2Z1_9BACT</name>
<dbReference type="Proteomes" id="UP001157733">
    <property type="component" value="Chromosome"/>
</dbReference>
<proteinExistence type="predicted"/>
<dbReference type="InterPro" id="IPR017871">
    <property type="entry name" value="ABC_transporter-like_CS"/>
</dbReference>
<dbReference type="PROSITE" id="PS50893">
    <property type="entry name" value="ABC_TRANSPORTER_2"/>
    <property type="match status" value="1"/>
</dbReference>
<dbReference type="SMART" id="SM00382">
    <property type="entry name" value="AAA"/>
    <property type="match status" value="1"/>
</dbReference>
<sequence>MNADTTLPTTAATQPLLRAENISFAYDRDLVVQEVSLDIQAGEFAGIIGPNGSGKSTLLKLMAGILEPDTRNVLFRGTDIKTCPRKKLAQSIAWIPQEHHMPFPFKVSEVVMMGRHPYLSAFTFEGDSDYEIVQHALEQTQTAAFAERHFNEISGGEKQRVMLASAIAQQPEAMLLDEPTSALDLKYQVELLKILKDLNTTRGVTIAVAMHDLHLASKYCRRLVLLKEGRVIKDGTPEDVLQKDILERVYEVKVKIFRDDTDGSFMISPEAS</sequence>
<dbReference type="CDD" id="cd03214">
    <property type="entry name" value="ABC_Iron-Siderophores_B12_Hemin"/>
    <property type="match status" value="1"/>
</dbReference>
<keyword evidence="1" id="KW-0813">Transport</keyword>
<evidence type="ECO:0000256" key="1">
    <source>
        <dbReference type="ARBA" id="ARBA00022448"/>
    </source>
</evidence>
<reference evidence="7 8" key="1">
    <citation type="submission" date="2022-09" db="EMBL/GenBank/DDBJ databases">
        <authorList>
            <person name="Kop L."/>
        </authorList>
    </citation>
    <scope>NUCLEOTIDE SEQUENCE [LARGE SCALE GENOMIC DNA]</scope>
    <source>
        <strain evidence="7 8">347</strain>
    </source>
</reference>
<dbReference type="EMBL" id="OX336137">
    <property type="protein sequence ID" value="CAI2718581.1"/>
    <property type="molecule type" value="Genomic_DNA"/>
</dbReference>
<feature type="domain" description="ABC transporter" evidence="6">
    <location>
        <begin position="17"/>
        <end position="253"/>
    </location>
</feature>
<accession>A0ABN8W2Z1</accession>
<keyword evidence="4" id="KW-1278">Translocase</keyword>
<dbReference type="PANTHER" id="PTHR42794">
    <property type="entry name" value="HEMIN IMPORT ATP-BINDING PROTEIN HMUV"/>
    <property type="match status" value="1"/>
</dbReference>
<dbReference type="Gene3D" id="3.40.50.300">
    <property type="entry name" value="P-loop containing nucleotide triphosphate hydrolases"/>
    <property type="match status" value="1"/>
</dbReference>
<comment type="function">
    <text evidence="5">Part of the ABC transporter complex HmuTUV involved in hemin import. Responsible for energy coupling to the transport system.</text>
</comment>